<dbReference type="RefSeq" id="WP_216957802.1">
    <property type="nucleotide sequence ID" value="NZ_JAHOPB010000001.1"/>
</dbReference>
<protein>
    <submittedName>
        <fullName evidence="2">Class I SAM-dependent methyltransferase</fullName>
    </submittedName>
</protein>
<proteinExistence type="predicted"/>
<sequence length="342" mass="37901">MVSPLDRLSYAAQQTARVAWYAGHYAAGRRLLKPMPKPDFAIGPTPSRAELTADMRALFQREWRDVAAGLYPAPRLLGPEPAEFLRRSLLYFRDLPQVDARRHGTLDEELPPGTQADGLPDYYRQNFHFQSDGWLSDHSAALYDTQVEVLFTGAADVMRRRALAPVATWLAGRNQRDVRGLDVGCGTGRLLAALNGAWPGMRLTGIDLSKPYLEEARRLIGRTARVKLEEAAAESLPFGEASLDLVVSSFLLHELPKEIRAKVIAEMARAVKPGGLVVIVDSLQKGDRPDWDGLLDLFPHYFHEPYYAEYVGSSLEEGAAAAGLRPVSTENAFLSKVTSFKR</sequence>
<dbReference type="InterPro" id="IPR050508">
    <property type="entry name" value="Methyltransf_Superfamily"/>
</dbReference>
<evidence type="ECO:0000313" key="2">
    <source>
        <dbReference type="EMBL" id="MBU8873553.1"/>
    </source>
</evidence>
<dbReference type="GO" id="GO:0008168">
    <property type="term" value="F:methyltransferase activity"/>
    <property type="evidence" value="ECO:0007669"/>
    <property type="project" value="UniProtKB-KW"/>
</dbReference>
<dbReference type="CDD" id="cd02440">
    <property type="entry name" value="AdoMet_MTases"/>
    <property type="match status" value="1"/>
</dbReference>
<dbReference type="Pfam" id="PF13649">
    <property type="entry name" value="Methyltransf_25"/>
    <property type="match status" value="1"/>
</dbReference>
<dbReference type="PANTHER" id="PTHR42912:SF81">
    <property type="entry name" value="METHYLTRANSFERASE DOMAIN-CONTAINING PROTEIN"/>
    <property type="match status" value="1"/>
</dbReference>
<keyword evidence="2" id="KW-0808">Transferase</keyword>
<feature type="domain" description="Methyltransferase" evidence="1">
    <location>
        <begin position="181"/>
        <end position="275"/>
    </location>
</feature>
<accession>A0ABS6IGZ4</accession>
<dbReference type="InterPro" id="IPR041698">
    <property type="entry name" value="Methyltransf_25"/>
</dbReference>
<gene>
    <name evidence="2" type="ORF">KQ910_07250</name>
</gene>
<organism evidence="2 3">
    <name type="scientific">Reyranella humidisoli</name>
    <dbReference type="NCBI Taxonomy" id="2849149"/>
    <lineage>
        <taxon>Bacteria</taxon>
        <taxon>Pseudomonadati</taxon>
        <taxon>Pseudomonadota</taxon>
        <taxon>Alphaproteobacteria</taxon>
        <taxon>Hyphomicrobiales</taxon>
        <taxon>Reyranellaceae</taxon>
        <taxon>Reyranella</taxon>
    </lineage>
</organism>
<dbReference type="GO" id="GO:0032259">
    <property type="term" value="P:methylation"/>
    <property type="evidence" value="ECO:0007669"/>
    <property type="project" value="UniProtKB-KW"/>
</dbReference>
<dbReference type="EMBL" id="JAHOPB010000001">
    <property type="protein sequence ID" value="MBU8873553.1"/>
    <property type="molecule type" value="Genomic_DNA"/>
</dbReference>
<evidence type="ECO:0000259" key="1">
    <source>
        <dbReference type="Pfam" id="PF13649"/>
    </source>
</evidence>
<reference evidence="2 3" key="1">
    <citation type="submission" date="2021-06" db="EMBL/GenBank/DDBJ databases">
        <authorList>
            <person name="Lee D.H."/>
        </authorList>
    </citation>
    <scope>NUCLEOTIDE SEQUENCE [LARGE SCALE GENOMIC DNA]</scope>
    <source>
        <strain evidence="2 3">MMS21-HV4-11</strain>
    </source>
</reference>
<keyword evidence="2" id="KW-0489">Methyltransferase</keyword>
<keyword evidence="3" id="KW-1185">Reference proteome</keyword>
<evidence type="ECO:0000313" key="3">
    <source>
        <dbReference type="Proteomes" id="UP000727907"/>
    </source>
</evidence>
<dbReference type="PANTHER" id="PTHR42912">
    <property type="entry name" value="METHYLTRANSFERASE"/>
    <property type="match status" value="1"/>
</dbReference>
<dbReference type="Proteomes" id="UP000727907">
    <property type="component" value="Unassembled WGS sequence"/>
</dbReference>
<name>A0ABS6IGZ4_9HYPH</name>
<comment type="caution">
    <text evidence="2">The sequence shown here is derived from an EMBL/GenBank/DDBJ whole genome shotgun (WGS) entry which is preliminary data.</text>
</comment>